<evidence type="ECO:0000313" key="2">
    <source>
        <dbReference type="EMBL" id="ELW72796.1"/>
    </source>
</evidence>
<gene>
    <name evidence="2" type="ORF">TREES_T100004973</name>
</gene>
<dbReference type="PANTHER" id="PTHR45943">
    <property type="entry name" value="E3 UBIQUITIN-PROTEIN LIGASE MYCBP2"/>
    <property type="match status" value="1"/>
</dbReference>
<dbReference type="GO" id="GO:0061630">
    <property type="term" value="F:ubiquitin protein ligase activity"/>
    <property type="evidence" value="ECO:0007669"/>
    <property type="project" value="TreeGrafter"/>
</dbReference>
<dbReference type="Gene3D" id="2.130.10.30">
    <property type="entry name" value="Regulator of chromosome condensation 1/beta-lactamase-inhibitor protein II"/>
    <property type="match status" value="1"/>
</dbReference>
<dbReference type="GO" id="GO:0005886">
    <property type="term" value="C:plasma membrane"/>
    <property type="evidence" value="ECO:0007669"/>
    <property type="project" value="TreeGrafter"/>
</dbReference>
<reference evidence="3" key="1">
    <citation type="submission" date="2012-07" db="EMBL/GenBank/DDBJ databases">
        <title>Genome of the Chinese tree shrew, a rising model animal genetically related to primates.</title>
        <authorList>
            <person name="Zhang G."/>
            <person name="Fan Y."/>
            <person name="Yao Y."/>
            <person name="Huang Z."/>
        </authorList>
    </citation>
    <scope>NUCLEOTIDE SEQUENCE [LARGE SCALE GENOMIC DNA]</scope>
</reference>
<dbReference type="InterPro" id="IPR009091">
    <property type="entry name" value="RCC1/BLIP-II"/>
</dbReference>
<dbReference type="GO" id="GO:0007411">
    <property type="term" value="P:axon guidance"/>
    <property type="evidence" value="ECO:0007669"/>
    <property type="project" value="TreeGrafter"/>
</dbReference>
<dbReference type="AlphaFoldDB" id="L9LCW9"/>
<dbReference type="EMBL" id="KB320390">
    <property type="protein sequence ID" value="ELW72796.1"/>
    <property type="molecule type" value="Genomic_DNA"/>
</dbReference>
<dbReference type="GO" id="GO:0005634">
    <property type="term" value="C:nucleus"/>
    <property type="evidence" value="ECO:0007669"/>
    <property type="project" value="TreeGrafter"/>
</dbReference>
<sequence>MPVPEGSVATAGLGLGLPATDSRGHYQLLLSGRALADRYRRIYTAALSDRDQGGSSPGHPASRNKKILNKKKLKRKQKSKSKVKTRSKSENLENTVIIPDIKLHSNPSAFNIYCNVRHCVLEWQKKETSLAAASKNSVQSGESDSDEEEESKEPPIKLPKIIEVGLCEVFELIKETRFSHPSLCLRSLQALLNVLQGQQPEGLQSEPPEVLAKSRRQSKPYKPKKIIKMEGKIVVYTACNNGSSSVISKDGELYMFGKDAIYSDSSSLVTDLKGHFVTQVAMGKAHTCVLMKNGEVWTFGVNNKGQCGRDTGAMNQGGKGFGVENMATAMDEDLEEELDEKDEKSMMCPPGMHKWKLEQCMVCTVCGDCTGYGASCVSSGRPDRVPGG</sequence>
<dbReference type="STRING" id="246437.L9LCW9"/>
<reference evidence="3" key="2">
    <citation type="journal article" date="2013" name="Nat. Commun.">
        <title>Genome of the Chinese tree shrew.</title>
        <authorList>
            <person name="Fan Y."/>
            <person name="Huang Z.Y."/>
            <person name="Cao C.C."/>
            <person name="Chen C.S."/>
            <person name="Chen Y.X."/>
            <person name="Fan D.D."/>
            <person name="He J."/>
            <person name="Hou H.L."/>
            <person name="Hu L."/>
            <person name="Hu X.T."/>
            <person name="Jiang X.T."/>
            <person name="Lai R."/>
            <person name="Lang Y.S."/>
            <person name="Liang B."/>
            <person name="Liao S.G."/>
            <person name="Mu D."/>
            <person name="Ma Y.Y."/>
            <person name="Niu Y.Y."/>
            <person name="Sun X.Q."/>
            <person name="Xia J.Q."/>
            <person name="Xiao J."/>
            <person name="Xiong Z.Q."/>
            <person name="Xu L."/>
            <person name="Yang L."/>
            <person name="Zhang Y."/>
            <person name="Zhao W."/>
            <person name="Zhao X.D."/>
            <person name="Zheng Y.T."/>
            <person name="Zhou J.M."/>
            <person name="Zhu Y.B."/>
            <person name="Zhang G.J."/>
            <person name="Wang J."/>
            <person name="Yao Y.G."/>
        </authorList>
    </citation>
    <scope>NUCLEOTIDE SEQUENCE [LARGE SCALE GENOMIC DNA]</scope>
</reference>
<dbReference type="PANTHER" id="PTHR45943:SF1">
    <property type="entry name" value="E3 UBIQUITIN-PROTEIN LIGASE MYCBP2"/>
    <property type="match status" value="1"/>
</dbReference>
<dbReference type="Proteomes" id="UP000011518">
    <property type="component" value="Unassembled WGS sequence"/>
</dbReference>
<dbReference type="InParanoid" id="L9LCW9"/>
<name>L9LCW9_TUPCH</name>
<dbReference type="GO" id="GO:0008582">
    <property type="term" value="P:regulation of synaptic assembly at neuromuscular junction"/>
    <property type="evidence" value="ECO:0007669"/>
    <property type="project" value="TreeGrafter"/>
</dbReference>
<feature type="region of interest" description="Disordered" evidence="1">
    <location>
        <begin position="48"/>
        <end position="89"/>
    </location>
</feature>
<protein>
    <submittedName>
        <fullName evidence="2">Putative E3 ubiquitin-protein ligase MYCBP2</fullName>
    </submittedName>
</protein>
<feature type="region of interest" description="Disordered" evidence="1">
    <location>
        <begin position="132"/>
        <end position="154"/>
    </location>
</feature>
<feature type="compositionally biased region" description="Basic residues" evidence="1">
    <location>
        <begin position="62"/>
        <end position="86"/>
    </location>
</feature>
<dbReference type="SUPFAM" id="SSF50985">
    <property type="entry name" value="RCC1/BLIP-II"/>
    <property type="match status" value="1"/>
</dbReference>
<dbReference type="Pfam" id="PF13540">
    <property type="entry name" value="RCC1_2"/>
    <property type="match status" value="1"/>
</dbReference>
<proteinExistence type="predicted"/>
<evidence type="ECO:0000313" key="3">
    <source>
        <dbReference type="Proteomes" id="UP000011518"/>
    </source>
</evidence>
<accession>L9LCW9</accession>
<keyword evidence="3" id="KW-1185">Reference proteome</keyword>
<organism evidence="2 3">
    <name type="scientific">Tupaia chinensis</name>
    <name type="common">Chinese tree shrew</name>
    <name type="synonym">Tupaia belangeri chinensis</name>
    <dbReference type="NCBI Taxonomy" id="246437"/>
    <lineage>
        <taxon>Eukaryota</taxon>
        <taxon>Metazoa</taxon>
        <taxon>Chordata</taxon>
        <taxon>Craniata</taxon>
        <taxon>Vertebrata</taxon>
        <taxon>Euteleostomi</taxon>
        <taxon>Mammalia</taxon>
        <taxon>Eutheria</taxon>
        <taxon>Euarchontoglires</taxon>
        <taxon>Scandentia</taxon>
        <taxon>Tupaiidae</taxon>
        <taxon>Tupaia</taxon>
    </lineage>
</organism>
<evidence type="ECO:0000256" key="1">
    <source>
        <dbReference type="SAM" id="MobiDB-lite"/>
    </source>
</evidence>